<dbReference type="Proteomes" id="UP000298390">
    <property type="component" value="Unassembled WGS sequence"/>
</dbReference>
<evidence type="ECO:0000313" key="6">
    <source>
        <dbReference type="EMBL" id="TFY64703.1"/>
    </source>
</evidence>
<dbReference type="GO" id="GO:0006508">
    <property type="term" value="P:proteolysis"/>
    <property type="evidence" value="ECO:0007669"/>
    <property type="project" value="UniProtKB-KW"/>
</dbReference>
<protein>
    <recommendedName>
        <fullName evidence="5">Ubiquitin-like protease family profile domain-containing protein</fullName>
    </recommendedName>
</protein>
<feature type="region of interest" description="Disordered" evidence="4">
    <location>
        <begin position="589"/>
        <end position="663"/>
    </location>
</feature>
<sequence>MPSLPSVDLMQSLDEAIDISDDDSAQWVESEWLRKGRTYPAADTPACILNARRNILSVPAHLLYLIPDLHYSIIELLQKPLPNQPSTLIGHDAATSFSILPPTEDLPAIAMRPLPPAKYLRNLHSAFGQAWFDGARSVVDWRYKDSRLPLYALTYWTEMEIAADKQAQWRRSEEWLGRWGERADIKATDEARDALQTLGWNSDYRALDAASSVAVLALLVSDEWLNDDIIDMFMTYFGRQARLDSSLRRSVVVAPLAFSHAIASAAVANTKGSRYGELARPLLKHYKALLSESGRSDLYFPVNVDQQHWVALHVDFNKKTISYGAYIFEMKNAVTDLVWTGDSMNAKRMTPRLAISALQDWLHHDFGGRFRDAGNTMRHGLQEDDSSCGICMINTFAHALFGEELFRHGIRRRLRIQYFNILARAHGNYVHDSLRNADQQTMLLAPPTVPPDALPVRNPAAGHTNTDLECTVARPASPGHISDVPPVLQDTQPSTPCSQGPVPKHGINTGERITTTPTLCHECGNVPVTAAAGPSPTSPAPRTSSAPADPAKRKHEGDDSESSSEQQPPSFDHDHARYLKRSRIGSPAFSAASPVTEHQDSLSHSPSSGPPDDSEAQNAVDDSDGLSSSDESSRSDAARQSRSRSGTGTSASMQATRRLKSEMASSSFIVNPAKLANFKRAIRVLDKLAEVDLGVKWRVFHTRCAKWVTMAEAYSVTKFRTHVRDCKTISGSQKRGTRTATAGSAVSSKQNSKSSGTVTRPMTYWAQTLGWTKKSRESKELSIAAKEPEPRMVYYPCGGITELLEPLVPNYLHRTGAQGGGSRSQKTIAEERYRKTYSKLSKAQKLVVDQQQRQEEAWLNDHGRQVVFASACLRMVPANLINGNPASPGAVVCPPCRDVANSKPFKTIVRKQAPDAPGYKYLNKRYRSDALGYVYARFAGLQDLLEGGSPQESPFTRFAIAAHQGKFDGYEVFLNMVRGMSEIQQREERGVGRQNLICGSALYELANMAATTSPAVYRVLQQQLPVLPSLRDIQRKRAKVPRLPDTICVRTFELAMSYLTSVDYKGPVALSCDDSKLHAAYRTYWDPEKQANILVGGVEGPRAVANPDELRDILCSRNEDPKSKASKLRLWCLQIPLPGIPPLILAAKAIPDNLDAHELFDLSHKLIVGLSERDVHVVSYACDGTETERSLQRLLISRSGARLTHTIVHPVPGLPALDIIIPTYNALPIVMTQDSKHGLKTARNNLFSGARLLVLGNYVATYGEVRELAFKHDSPLFNRDVEKLDRQDDNAATRLFSATVLEYLTQTRTEARGLVAYLFVFGELIDAYQNRAISHFERIQMALRARYFLDIWKVFLKSGGYAQTRYFISREAADIMSILIDGLIALIIVYRDHLGSQSDVPLLPWLHSSETCEHTFAECRKLVKDFTHLDFIFMVQKVSVMLRGAVKLKTSTNSAKDRASGYAHTYFNTNGINLSELARYPTDTQVREAAQNAWTEAESIWGYLGVTPMDIMLRRDGTRTALPSINSWFMPGMDPVLDARSGVNPADVTLVQHDSGIDFDDNLSDISDYSDEAIPLTDAEELERLLAAEEDAPLRETRLDDKMLGLQCAAVSVVLGDMDDVRNYEVPGDQELQAYAKDDQSQVLRALSAAAACTTAIQLPSLNIASEKIPTNVLLFSLQGSLDTSPLVDLRRAHESERAAKGLRTRVNAQQSRPSSGTDEETSTRRAIIREMSAVIREQQDNVGTTSGLNRQVRIQEGSAPSGNSANAALAAGQRAVAVRTGCVTGSCDIS</sequence>
<reference evidence="6 7" key="1">
    <citation type="submission" date="2019-01" db="EMBL/GenBank/DDBJ databases">
        <title>Genome sequencing of the rare red list fungi Fomitopsis rosea.</title>
        <authorList>
            <person name="Buettner E."/>
            <person name="Kellner H."/>
        </authorList>
    </citation>
    <scope>NUCLEOTIDE SEQUENCE [LARGE SCALE GENOMIC DNA]</scope>
    <source>
        <strain evidence="6 7">DSM 105464</strain>
    </source>
</reference>
<evidence type="ECO:0000256" key="2">
    <source>
        <dbReference type="ARBA" id="ARBA00022670"/>
    </source>
</evidence>
<dbReference type="GO" id="GO:0019783">
    <property type="term" value="F:ubiquitin-like protein peptidase activity"/>
    <property type="evidence" value="ECO:0007669"/>
    <property type="project" value="UniProtKB-ARBA"/>
</dbReference>
<evidence type="ECO:0000313" key="7">
    <source>
        <dbReference type="Proteomes" id="UP000298390"/>
    </source>
</evidence>
<comment type="caution">
    <text evidence="6">The sequence shown here is derived from an EMBL/GenBank/DDBJ whole genome shotgun (WGS) entry which is preliminary data.</text>
</comment>
<dbReference type="STRING" id="34475.A0A4Y9YSH2"/>
<dbReference type="InterPro" id="IPR038765">
    <property type="entry name" value="Papain-like_cys_pep_sf"/>
</dbReference>
<gene>
    <name evidence="6" type="ORF">EVJ58_g2434</name>
</gene>
<accession>A0A4Y9YSH2</accession>
<dbReference type="SUPFAM" id="SSF54001">
    <property type="entry name" value="Cysteine proteinases"/>
    <property type="match status" value="1"/>
</dbReference>
<dbReference type="Pfam" id="PF02902">
    <property type="entry name" value="Peptidase_C48"/>
    <property type="match status" value="1"/>
</dbReference>
<feature type="region of interest" description="Disordered" evidence="4">
    <location>
        <begin position="531"/>
        <end position="573"/>
    </location>
</feature>
<feature type="compositionally biased region" description="Polar residues" evidence="4">
    <location>
        <begin position="729"/>
        <end position="742"/>
    </location>
</feature>
<evidence type="ECO:0000256" key="4">
    <source>
        <dbReference type="SAM" id="MobiDB-lite"/>
    </source>
</evidence>
<evidence type="ECO:0000256" key="1">
    <source>
        <dbReference type="ARBA" id="ARBA00005234"/>
    </source>
</evidence>
<feature type="compositionally biased region" description="Polar residues" evidence="4">
    <location>
        <begin position="1707"/>
        <end position="1717"/>
    </location>
</feature>
<feature type="compositionally biased region" description="Low complexity" evidence="4">
    <location>
        <begin position="640"/>
        <end position="652"/>
    </location>
</feature>
<dbReference type="PROSITE" id="PS50600">
    <property type="entry name" value="ULP_PROTEASE"/>
    <property type="match status" value="1"/>
</dbReference>
<dbReference type="EMBL" id="SEKV01000090">
    <property type="protein sequence ID" value="TFY64703.1"/>
    <property type="molecule type" value="Genomic_DNA"/>
</dbReference>
<organism evidence="6 7">
    <name type="scientific">Rhodofomes roseus</name>
    <dbReference type="NCBI Taxonomy" id="34475"/>
    <lineage>
        <taxon>Eukaryota</taxon>
        <taxon>Fungi</taxon>
        <taxon>Dikarya</taxon>
        <taxon>Basidiomycota</taxon>
        <taxon>Agaricomycotina</taxon>
        <taxon>Agaricomycetes</taxon>
        <taxon>Polyporales</taxon>
        <taxon>Rhodofomes</taxon>
    </lineage>
</organism>
<feature type="compositionally biased region" description="Low complexity" evidence="4">
    <location>
        <begin position="744"/>
        <end position="755"/>
    </location>
</feature>
<proteinExistence type="inferred from homology"/>
<feature type="compositionally biased region" description="Low complexity" evidence="4">
    <location>
        <begin position="602"/>
        <end position="611"/>
    </location>
</feature>
<keyword evidence="2" id="KW-0645">Protease</keyword>
<feature type="domain" description="Ubiquitin-like protease family profile" evidence="5">
    <location>
        <begin position="209"/>
        <end position="399"/>
    </location>
</feature>
<feature type="region of interest" description="Disordered" evidence="4">
    <location>
        <begin position="729"/>
        <end position="757"/>
    </location>
</feature>
<dbReference type="Gene3D" id="3.40.395.10">
    <property type="entry name" value="Adenoviral Proteinase, Chain A"/>
    <property type="match status" value="1"/>
</dbReference>
<dbReference type="GO" id="GO:0008234">
    <property type="term" value="F:cysteine-type peptidase activity"/>
    <property type="evidence" value="ECO:0007669"/>
    <property type="project" value="InterPro"/>
</dbReference>
<dbReference type="InterPro" id="IPR003653">
    <property type="entry name" value="Peptidase_C48_C"/>
</dbReference>
<evidence type="ECO:0000259" key="5">
    <source>
        <dbReference type="PROSITE" id="PS50600"/>
    </source>
</evidence>
<comment type="similarity">
    <text evidence="1">Belongs to the peptidase C48 family.</text>
</comment>
<evidence type="ECO:0000256" key="3">
    <source>
        <dbReference type="ARBA" id="ARBA00022801"/>
    </source>
</evidence>
<name>A0A4Y9YSH2_9APHY</name>
<feature type="compositionally biased region" description="Low complexity" evidence="4">
    <location>
        <begin position="531"/>
        <end position="549"/>
    </location>
</feature>
<feature type="region of interest" description="Disordered" evidence="4">
    <location>
        <begin position="1698"/>
        <end position="1724"/>
    </location>
</feature>
<keyword evidence="3" id="KW-0378">Hydrolase</keyword>